<reference evidence="1" key="1">
    <citation type="submission" date="2022-03" db="EMBL/GenBank/DDBJ databases">
        <authorList>
            <person name="Sayadi A."/>
        </authorList>
    </citation>
    <scope>NUCLEOTIDE SEQUENCE</scope>
</reference>
<keyword evidence="2" id="KW-1185">Reference proteome</keyword>
<evidence type="ECO:0000313" key="2">
    <source>
        <dbReference type="Proteomes" id="UP001152888"/>
    </source>
</evidence>
<gene>
    <name evidence="1" type="ORF">ACAOBT_LOCUS22753</name>
</gene>
<evidence type="ECO:0000313" key="1">
    <source>
        <dbReference type="EMBL" id="CAH1995661.1"/>
    </source>
</evidence>
<protein>
    <submittedName>
        <fullName evidence="1">Uncharacterized protein</fullName>
    </submittedName>
</protein>
<sequence>MCQHGGLVVSYCNRDNPFSRLQYLPCCPADITGPTLLFQVSIPIKN</sequence>
<dbReference type="EMBL" id="CAKOFQ010007236">
    <property type="protein sequence ID" value="CAH1995661.1"/>
    <property type="molecule type" value="Genomic_DNA"/>
</dbReference>
<proteinExistence type="predicted"/>
<accession>A0A9P0LGX1</accession>
<dbReference type="AlphaFoldDB" id="A0A9P0LGX1"/>
<organism evidence="1 2">
    <name type="scientific">Acanthoscelides obtectus</name>
    <name type="common">Bean weevil</name>
    <name type="synonym">Bruchus obtectus</name>
    <dbReference type="NCBI Taxonomy" id="200917"/>
    <lineage>
        <taxon>Eukaryota</taxon>
        <taxon>Metazoa</taxon>
        <taxon>Ecdysozoa</taxon>
        <taxon>Arthropoda</taxon>
        <taxon>Hexapoda</taxon>
        <taxon>Insecta</taxon>
        <taxon>Pterygota</taxon>
        <taxon>Neoptera</taxon>
        <taxon>Endopterygota</taxon>
        <taxon>Coleoptera</taxon>
        <taxon>Polyphaga</taxon>
        <taxon>Cucujiformia</taxon>
        <taxon>Chrysomeloidea</taxon>
        <taxon>Chrysomelidae</taxon>
        <taxon>Bruchinae</taxon>
        <taxon>Bruchini</taxon>
        <taxon>Acanthoscelides</taxon>
    </lineage>
</organism>
<dbReference type="Proteomes" id="UP001152888">
    <property type="component" value="Unassembled WGS sequence"/>
</dbReference>
<comment type="caution">
    <text evidence="1">The sequence shown here is derived from an EMBL/GenBank/DDBJ whole genome shotgun (WGS) entry which is preliminary data.</text>
</comment>
<name>A0A9P0LGX1_ACAOB</name>